<dbReference type="RefSeq" id="WP_078665931.1">
    <property type="nucleotide sequence ID" value="NZ_FUXM01000024.1"/>
</dbReference>
<name>A0A1T4R2F6_9FIRM</name>
<dbReference type="InterPro" id="IPR002509">
    <property type="entry name" value="NODB_dom"/>
</dbReference>
<dbReference type="InterPro" id="IPR011330">
    <property type="entry name" value="Glyco_hydro/deAcase_b/a-brl"/>
</dbReference>
<proteinExistence type="predicted"/>
<dbReference type="SUPFAM" id="SSF88713">
    <property type="entry name" value="Glycoside hydrolase/deacetylase"/>
    <property type="match status" value="1"/>
</dbReference>
<dbReference type="OrthoDB" id="61520at2"/>
<feature type="domain" description="NodB homology" evidence="1">
    <location>
        <begin position="48"/>
        <end position="228"/>
    </location>
</feature>
<dbReference type="PANTHER" id="PTHR10587">
    <property type="entry name" value="GLYCOSYL TRANSFERASE-RELATED"/>
    <property type="match status" value="1"/>
</dbReference>
<dbReference type="CDD" id="cd10917">
    <property type="entry name" value="CE4_NodB_like_6s_7s"/>
    <property type="match status" value="1"/>
</dbReference>
<keyword evidence="3" id="KW-1185">Reference proteome</keyword>
<sequence length="248" mass="28689">MKRRYWMVLTFLLVYLVWRVLQPQLMQAMASAHLLGRIVISAHTQGEKLVALTFDDGPDPRFTPQILDILQQYRVPATFFVIGQAAQDHRDLLEREIAEGHEIANHTFSHQDMVAMNEQQIALEIDMTNSLLERITGKVPDYFRPPRGRFDWRLIEACELRGLRIVLWTVGIENHTTRTPEAMADRVVAKVYPGAIILGHDGRLNRIKTVQALPLIITRLRAQGYRFVTLSQLLDTEKEIRNGEELWR</sequence>
<protein>
    <submittedName>
        <fullName evidence="2">Peptidoglycan/xylan/chitin deacetylase, PgdA/CDA1 family</fullName>
    </submittedName>
</protein>
<dbReference type="Gene3D" id="3.20.20.370">
    <property type="entry name" value="Glycoside hydrolase/deacetylase"/>
    <property type="match status" value="1"/>
</dbReference>
<dbReference type="EMBL" id="FUXM01000024">
    <property type="protein sequence ID" value="SKA10047.1"/>
    <property type="molecule type" value="Genomic_DNA"/>
</dbReference>
<dbReference type="GO" id="GO:0005975">
    <property type="term" value="P:carbohydrate metabolic process"/>
    <property type="evidence" value="ECO:0007669"/>
    <property type="project" value="InterPro"/>
</dbReference>
<reference evidence="3" key="1">
    <citation type="submission" date="2017-02" db="EMBL/GenBank/DDBJ databases">
        <authorList>
            <person name="Varghese N."/>
            <person name="Submissions S."/>
        </authorList>
    </citation>
    <scope>NUCLEOTIDE SEQUENCE [LARGE SCALE GENOMIC DNA]</scope>
    <source>
        <strain evidence="3">DSM 16521</strain>
    </source>
</reference>
<evidence type="ECO:0000313" key="3">
    <source>
        <dbReference type="Proteomes" id="UP000189933"/>
    </source>
</evidence>
<accession>A0A1T4R2F6</accession>
<dbReference type="GO" id="GO:0016810">
    <property type="term" value="F:hydrolase activity, acting on carbon-nitrogen (but not peptide) bonds"/>
    <property type="evidence" value="ECO:0007669"/>
    <property type="project" value="InterPro"/>
</dbReference>
<dbReference type="Proteomes" id="UP000189933">
    <property type="component" value="Unassembled WGS sequence"/>
</dbReference>
<dbReference type="PROSITE" id="PS51677">
    <property type="entry name" value="NODB"/>
    <property type="match status" value="1"/>
</dbReference>
<dbReference type="Pfam" id="PF01522">
    <property type="entry name" value="Polysacc_deac_1"/>
    <property type="match status" value="1"/>
</dbReference>
<dbReference type="InterPro" id="IPR050248">
    <property type="entry name" value="Polysacc_deacetylase_ArnD"/>
</dbReference>
<gene>
    <name evidence="2" type="ORF">SAMN02745885_01897</name>
</gene>
<evidence type="ECO:0000313" key="2">
    <source>
        <dbReference type="EMBL" id="SKA10047.1"/>
    </source>
</evidence>
<organism evidence="2 3">
    <name type="scientific">Carboxydocella sporoproducens DSM 16521</name>
    <dbReference type="NCBI Taxonomy" id="1121270"/>
    <lineage>
        <taxon>Bacteria</taxon>
        <taxon>Bacillati</taxon>
        <taxon>Bacillota</taxon>
        <taxon>Clostridia</taxon>
        <taxon>Eubacteriales</taxon>
        <taxon>Clostridiales Family XVI. Incertae Sedis</taxon>
        <taxon>Carboxydocella</taxon>
    </lineage>
</organism>
<evidence type="ECO:0000259" key="1">
    <source>
        <dbReference type="PROSITE" id="PS51677"/>
    </source>
</evidence>
<dbReference type="AlphaFoldDB" id="A0A1T4R2F6"/>